<accession>A0A2S2C374</accession>
<dbReference type="Proteomes" id="UP001185863">
    <property type="component" value="Unassembled WGS sequence"/>
</dbReference>
<organism evidence="1 3">
    <name type="scientific">Rhodococcus oxybenzonivorans</name>
    <dbReference type="NCBI Taxonomy" id="1990687"/>
    <lineage>
        <taxon>Bacteria</taxon>
        <taxon>Bacillati</taxon>
        <taxon>Actinomycetota</taxon>
        <taxon>Actinomycetes</taxon>
        <taxon>Mycobacteriales</taxon>
        <taxon>Nocardiaceae</taxon>
        <taxon>Rhodococcus</taxon>
    </lineage>
</organism>
<dbReference type="RefSeq" id="WP_109334731.1">
    <property type="nucleotide sequence ID" value="NZ_CP021354.1"/>
</dbReference>
<dbReference type="EMBL" id="CP021354">
    <property type="protein sequence ID" value="AWK75218.1"/>
    <property type="molecule type" value="Genomic_DNA"/>
</dbReference>
<dbReference type="KEGG" id="roz:CBI38_30350"/>
<keyword evidence="3" id="KW-1185">Reference proteome</keyword>
<evidence type="ECO:0000313" key="2">
    <source>
        <dbReference type="EMBL" id="MDV7267745.1"/>
    </source>
</evidence>
<reference evidence="2" key="2">
    <citation type="submission" date="2023-10" db="EMBL/GenBank/DDBJ databases">
        <title>Development of a sustainable strategy for remediation of hydrocarbon-contaminated territories based on the waste exchange concept.</title>
        <authorList>
            <person name="Krivoruchko A."/>
        </authorList>
    </citation>
    <scope>NUCLEOTIDE SEQUENCE</scope>
    <source>
        <strain evidence="2">IEGM 68</strain>
    </source>
</reference>
<protein>
    <submittedName>
        <fullName evidence="1">Uncharacterized protein</fullName>
    </submittedName>
</protein>
<proteinExistence type="predicted"/>
<dbReference type="EMBL" id="JAWLUP010000103">
    <property type="protein sequence ID" value="MDV7267745.1"/>
    <property type="molecule type" value="Genomic_DNA"/>
</dbReference>
<dbReference type="AlphaFoldDB" id="A0A2S2C374"/>
<evidence type="ECO:0000313" key="3">
    <source>
        <dbReference type="Proteomes" id="UP000245711"/>
    </source>
</evidence>
<name>A0A2S2C374_9NOCA</name>
<reference evidence="1 3" key="1">
    <citation type="submission" date="2017-05" db="EMBL/GenBank/DDBJ databases">
        <title>Isolation of Rhodococcus sp. S2-17 biodegrading of BP-3.</title>
        <authorList>
            <person name="Lee Y."/>
            <person name="Kim K.H."/>
            <person name="Chun B.H."/>
            <person name="Jung H.S."/>
            <person name="Jeon C.O."/>
        </authorList>
    </citation>
    <scope>NUCLEOTIDE SEQUENCE [LARGE SCALE GENOMIC DNA]</scope>
    <source>
        <strain evidence="1 3">S2-17</strain>
    </source>
</reference>
<dbReference type="Proteomes" id="UP000245711">
    <property type="component" value="Chromosome"/>
</dbReference>
<sequence length="69" mass="7679">MNRPCGRCETALDHCHGTLIVHSRRGIECTDESCVELSEVRHTLIIDCEELGDGCFCTAEFTAELRHAS</sequence>
<gene>
    <name evidence="1" type="ORF">CBI38_30350</name>
    <name evidence="2" type="ORF">R4315_24795</name>
</gene>
<evidence type="ECO:0000313" key="1">
    <source>
        <dbReference type="EMBL" id="AWK75218.1"/>
    </source>
</evidence>
<dbReference type="OrthoDB" id="3629104at2"/>